<evidence type="ECO:0008006" key="4">
    <source>
        <dbReference type="Google" id="ProtNLM"/>
    </source>
</evidence>
<feature type="transmembrane region" description="Helical" evidence="1">
    <location>
        <begin position="48"/>
        <end position="66"/>
    </location>
</feature>
<dbReference type="Pfam" id="PF20479">
    <property type="entry name" value="TMEM128"/>
    <property type="match status" value="1"/>
</dbReference>
<gene>
    <name evidence="2" type="ORF">EGW08_012675</name>
</gene>
<dbReference type="PANTHER" id="PTHR31134:SF1">
    <property type="entry name" value="TRANSMEMBRANE PROTEIN 128"/>
    <property type="match status" value="1"/>
</dbReference>
<dbReference type="PANTHER" id="PTHR31134">
    <property type="entry name" value="TRANSMEMBRANE PROTEIN 128"/>
    <property type="match status" value="1"/>
</dbReference>
<dbReference type="Proteomes" id="UP000271974">
    <property type="component" value="Unassembled WGS sequence"/>
</dbReference>
<dbReference type="OrthoDB" id="58903at2759"/>
<evidence type="ECO:0000313" key="3">
    <source>
        <dbReference type="Proteomes" id="UP000271974"/>
    </source>
</evidence>
<evidence type="ECO:0000256" key="1">
    <source>
        <dbReference type="SAM" id="Phobius"/>
    </source>
</evidence>
<dbReference type="AlphaFoldDB" id="A0A3S0ZK43"/>
<organism evidence="2 3">
    <name type="scientific">Elysia chlorotica</name>
    <name type="common">Eastern emerald elysia</name>
    <name type="synonym">Sea slug</name>
    <dbReference type="NCBI Taxonomy" id="188477"/>
    <lineage>
        <taxon>Eukaryota</taxon>
        <taxon>Metazoa</taxon>
        <taxon>Spiralia</taxon>
        <taxon>Lophotrochozoa</taxon>
        <taxon>Mollusca</taxon>
        <taxon>Gastropoda</taxon>
        <taxon>Heterobranchia</taxon>
        <taxon>Euthyneura</taxon>
        <taxon>Panpulmonata</taxon>
        <taxon>Sacoglossa</taxon>
        <taxon>Placobranchoidea</taxon>
        <taxon>Plakobranchidae</taxon>
        <taxon>Elysia</taxon>
    </lineage>
</organism>
<keyword evidence="1" id="KW-1133">Transmembrane helix</keyword>
<protein>
    <recommendedName>
        <fullName evidence="4">Transmembrane protein 128</fullName>
    </recommendedName>
</protein>
<keyword evidence="3" id="KW-1185">Reference proteome</keyword>
<sequence>MSVKMATQENDGDLLRQRFQEKLAARLNADPTDASAEDTKPSKPASPFCVQNLLWLGVALAVFYFSDFVRVMVYDTSIKRIWYWIGVALMSIHIGTAGFLVIWLGYWKKISSDTWEKQYPKAIPIATASFLVGILCLSVALWPVWGFLAPIILLSLFMGVVVIVAMIG</sequence>
<reference evidence="2 3" key="1">
    <citation type="submission" date="2019-01" db="EMBL/GenBank/DDBJ databases">
        <title>A draft genome assembly of the solar-powered sea slug Elysia chlorotica.</title>
        <authorList>
            <person name="Cai H."/>
            <person name="Li Q."/>
            <person name="Fang X."/>
            <person name="Li J."/>
            <person name="Curtis N.E."/>
            <person name="Altenburger A."/>
            <person name="Shibata T."/>
            <person name="Feng M."/>
            <person name="Maeda T."/>
            <person name="Schwartz J.A."/>
            <person name="Shigenobu S."/>
            <person name="Lundholm N."/>
            <person name="Nishiyama T."/>
            <person name="Yang H."/>
            <person name="Hasebe M."/>
            <person name="Li S."/>
            <person name="Pierce S.K."/>
            <person name="Wang J."/>
        </authorList>
    </citation>
    <scope>NUCLEOTIDE SEQUENCE [LARGE SCALE GENOMIC DNA]</scope>
    <source>
        <strain evidence="2">EC2010</strain>
        <tissue evidence="2">Whole organism of an adult</tissue>
    </source>
</reference>
<feature type="transmembrane region" description="Helical" evidence="1">
    <location>
        <begin position="81"/>
        <end position="107"/>
    </location>
</feature>
<keyword evidence="1" id="KW-0812">Transmembrane</keyword>
<proteinExistence type="predicted"/>
<accession>A0A3S0ZK43</accession>
<dbReference type="STRING" id="188477.A0A3S0ZK43"/>
<feature type="transmembrane region" description="Helical" evidence="1">
    <location>
        <begin position="147"/>
        <end position="167"/>
    </location>
</feature>
<keyword evidence="1" id="KW-0472">Membrane</keyword>
<dbReference type="EMBL" id="RQTK01000444">
    <property type="protein sequence ID" value="RUS79545.1"/>
    <property type="molecule type" value="Genomic_DNA"/>
</dbReference>
<evidence type="ECO:0000313" key="2">
    <source>
        <dbReference type="EMBL" id="RUS79545.1"/>
    </source>
</evidence>
<name>A0A3S0ZK43_ELYCH</name>
<dbReference type="InterPro" id="IPR033579">
    <property type="entry name" value="TMEM128"/>
</dbReference>
<feature type="transmembrane region" description="Helical" evidence="1">
    <location>
        <begin position="119"/>
        <end position="141"/>
    </location>
</feature>
<comment type="caution">
    <text evidence="2">The sequence shown here is derived from an EMBL/GenBank/DDBJ whole genome shotgun (WGS) entry which is preliminary data.</text>
</comment>